<evidence type="ECO:0000256" key="3">
    <source>
        <dbReference type="ARBA" id="ARBA00022801"/>
    </source>
</evidence>
<dbReference type="PANTHER" id="PTHR20854">
    <property type="entry name" value="INOSITOL MONOPHOSPHATASE"/>
    <property type="match status" value="1"/>
</dbReference>
<dbReference type="Gene3D" id="3.30.540.10">
    <property type="entry name" value="Fructose-1,6-Bisphosphatase, subunit A, domain 1"/>
    <property type="match status" value="1"/>
</dbReference>
<evidence type="ECO:0000256" key="4">
    <source>
        <dbReference type="ARBA" id="ARBA00022842"/>
    </source>
</evidence>
<comment type="caution">
    <text evidence="6">The sequence shown here is derived from an EMBL/GenBank/DDBJ whole genome shotgun (WGS) entry which is preliminary data.</text>
</comment>
<dbReference type="Proteomes" id="UP000664277">
    <property type="component" value="Unassembled WGS sequence"/>
</dbReference>
<feature type="binding site" evidence="5">
    <location>
        <position position="89"/>
    </location>
    <ligand>
        <name>Mg(2+)</name>
        <dbReference type="ChEBI" id="CHEBI:18420"/>
        <label>1</label>
        <note>catalytic</note>
    </ligand>
</feature>
<evidence type="ECO:0000256" key="5">
    <source>
        <dbReference type="PIRSR" id="PIRSR600760-2"/>
    </source>
</evidence>
<keyword evidence="4 5" id="KW-0460">Magnesium</keyword>
<dbReference type="AlphaFoldDB" id="A0A8J7TJZ6"/>
<dbReference type="SUPFAM" id="SSF56655">
    <property type="entry name" value="Carbohydrate phosphatase"/>
    <property type="match status" value="1"/>
</dbReference>
<dbReference type="EMBL" id="JAFLCK010000001">
    <property type="protein sequence ID" value="MBN8658824.1"/>
    <property type="molecule type" value="Genomic_DNA"/>
</dbReference>
<dbReference type="InterPro" id="IPR000760">
    <property type="entry name" value="Inositol_monophosphatase-like"/>
</dbReference>
<dbReference type="PANTHER" id="PTHR20854:SF4">
    <property type="entry name" value="INOSITOL-1-MONOPHOSPHATASE-RELATED"/>
    <property type="match status" value="1"/>
</dbReference>
<evidence type="ECO:0000256" key="2">
    <source>
        <dbReference type="ARBA" id="ARBA00022723"/>
    </source>
</evidence>
<dbReference type="GO" id="GO:0008934">
    <property type="term" value="F:inositol monophosphate 1-phosphatase activity"/>
    <property type="evidence" value="ECO:0007669"/>
    <property type="project" value="TreeGrafter"/>
</dbReference>
<keyword evidence="2 5" id="KW-0479">Metal-binding</keyword>
<dbReference type="Pfam" id="PF00459">
    <property type="entry name" value="Inositol_P"/>
    <property type="match status" value="1"/>
</dbReference>
<feature type="binding site" evidence="5">
    <location>
        <position position="72"/>
    </location>
    <ligand>
        <name>Mg(2+)</name>
        <dbReference type="ChEBI" id="CHEBI:18420"/>
        <label>1</label>
        <note>catalytic</note>
    </ligand>
</feature>
<evidence type="ECO:0000313" key="6">
    <source>
        <dbReference type="EMBL" id="MBN8658824.1"/>
    </source>
</evidence>
<protein>
    <recommendedName>
        <fullName evidence="8">Histidinol phosphate phosphatase</fullName>
    </recommendedName>
</protein>
<dbReference type="FunFam" id="3.30.540.10:FF:000003">
    <property type="entry name" value="Inositol-1-monophosphatase"/>
    <property type="match status" value="1"/>
</dbReference>
<feature type="binding site" evidence="5">
    <location>
        <position position="212"/>
    </location>
    <ligand>
        <name>Mg(2+)</name>
        <dbReference type="ChEBI" id="CHEBI:18420"/>
        <label>1</label>
        <note>catalytic</note>
    </ligand>
</feature>
<dbReference type="InterPro" id="IPR020583">
    <property type="entry name" value="Inositol_monoP_metal-BS"/>
</dbReference>
<gene>
    <name evidence="6" type="ORF">J0M35_00560</name>
</gene>
<dbReference type="Gene3D" id="3.40.190.80">
    <property type="match status" value="1"/>
</dbReference>
<proteinExistence type="predicted"/>
<name>A0A8J7TJZ6_9BACT</name>
<dbReference type="GO" id="GO:0006020">
    <property type="term" value="P:inositol metabolic process"/>
    <property type="evidence" value="ECO:0007669"/>
    <property type="project" value="TreeGrafter"/>
</dbReference>
<evidence type="ECO:0000256" key="1">
    <source>
        <dbReference type="ARBA" id="ARBA00001946"/>
    </source>
</evidence>
<dbReference type="GO" id="GO:0007165">
    <property type="term" value="P:signal transduction"/>
    <property type="evidence" value="ECO:0007669"/>
    <property type="project" value="TreeGrafter"/>
</dbReference>
<keyword evidence="3" id="KW-0378">Hydrolase</keyword>
<dbReference type="GO" id="GO:0046872">
    <property type="term" value="F:metal ion binding"/>
    <property type="evidence" value="ECO:0007669"/>
    <property type="project" value="UniProtKB-KW"/>
</dbReference>
<evidence type="ECO:0008006" key="8">
    <source>
        <dbReference type="Google" id="ProtNLM"/>
    </source>
</evidence>
<feature type="binding site" evidence="5">
    <location>
        <position position="87"/>
    </location>
    <ligand>
        <name>Mg(2+)</name>
        <dbReference type="ChEBI" id="CHEBI:18420"/>
        <label>1</label>
        <note>catalytic</note>
    </ligand>
</feature>
<comment type="cofactor">
    <cofactor evidence="1 5">
        <name>Mg(2+)</name>
        <dbReference type="ChEBI" id="CHEBI:18420"/>
    </cofactor>
</comment>
<organism evidence="6 7">
    <name type="scientific">Candidatus Obscuribacter phosphatis</name>
    <dbReference type="NCBI Taxonomy" id="1906157"/>
    <lineage>
        <taxon>Bacteria</taxon>
        <taxon>Bacillati</taxon>
        <taxon>Candidatus Melainabacteria</taxon>
        <taxon>Candidatus Obscuribacterales</taxon>
        <taxon>Candidatus Obscuribacteraceae</taxon>
        <taxon>Candidatus Obscuribacter</taxon>
    </lineage>
</organism>
<dbReference type="PRINTS" id="PR00377">
    <property type="entry name" value="IMPHPHTASES"/>
</dbReference>
<accession>A0A8J7TJZ6</accession>
<dbReference type="PROSITE" id="PS00629">
    <property type="entry name" value="IMP_1"/>
    <property type="match status" value="1"/>
</dbReference>
<reference evidence="6" key="1">
    <citation type="submission" date="2021-02" db="EMBL/GenBank/DDBJ databases">
        <title>Genome-Resolved Metagenomics of a Microbial Community Performing Photosynthetic Biological Nutrient Removal.</title>
        <authorList>
            <person name="Mcdaniel E.A."/>
        </authorList>
    </citation>
    <scope>NUCLEOTIDE SEQUENCE</scope>
    <source>
        <strain evidence="6">UWPOB_OBS1</strain>
    </source>
</reference>
<feature type="binding site" evidence="5">
    <location>
        <position position="90"/>
    </location>
    <ligand>
        <name>Mg(2+)</name>
        <dbReference type="ChEBI" id="CHEBI:18420"/>
        <label>2</label>
    </ligand>
</feature>
<evidence type="ECO:0000313" key="7">
    <source>
        <dbReference type="Proteomes" id="UP000664277"/>
    </source>
</evidence>
<sequence>MVISTSAYAQELAFARQIVAEAGKIAMSYFDTGIKVDTKSDGSPVTRADKEVEQFIRARLEERFPEDGILGEEEGEARKKERTWIVDPIDGTYNFARGIPIWSTLLALEVGQDIVLGIVSAPAMNEFFYAEKGHGAFKGDKQIHVSQVNKLASAMFNFGGPNRIVDKGLWPALTECVKLTERQRGFGDYLGFSLVFEGRSEAMLETGVQPWDLAPMKIIVQEAGGEYFDLAGGESIYTGSCLVANRLLMPEFKRIFYKPKI</sequence>